<organism evidence="3 4">
    <name type="scientific">Linum trigynum</name>
    <dbReference type="NCBI Taxonomy" id="586398"/>
    <lineage>
        <taxon>Eukaryota</taxon>
        <taxon>Viridiplantae</taxon>
        <taxon>Streptophyta</taxon>
        <taxon>Embryophyta</taxon>
        <taxon>Tracheophyta</taxon>
        <taxon>Spermatophyta</taxon>
        <taxon>Magnoliopsida</taxon>
        <taxon>eudicotyledons</taxon>
        <taxon>Gunneridae</taxon>
        <taxon>Pentapetalae</taxon>
        <taxon>rosids</taxon>
        <taxon>fabids</taxon>
        <taxon>Malpighiales</taxon>
        <taxon>Linaceae</taxon>
        <taxon>Linum</taxon>
    </lineage>
</organism>
<feature type="signal peptide" evidence="2">
    <location>
        <begin position="1"/>
        <end position="28"/>
    </location>
</feature>
<evidence type="ECO:0000256" key="1">
    <source>
        <dbReference type="ARBA" id="ARBA00008668"/>
    </source>
</evidence>
<name>A0AAV2CI70_9ROSI</name>
<dbReference type="Proteomes" id="UP001497516">
    <property type="component" value="Chromosome 1"/>
</dbReference>
<keyword evidence="4" id="KW-1185">Reference proteome</keyword>
<keyword evidence="2" id="KW-0732">Signal</keyword>
<dbReference type="CDD" id="cd01837">
    <property type="entry name" value="SGNH_plant_lipase_like"/>
    <property type="match status" value="1"/>
</dbReference>
<dbReference type="Gene3D" id="3.40.50.1110">
    <property type="entry name" value="SGNH hydrolase"/>
    <property type="match status" value="1"/>
</dbReference>
<proteinExistence type="inferred from homology"/>
<dbReference type="Pfam" id="PF00657">
    <property type="entry name" value="Lipase_GDSL"/>
    <property type="match status" value="1"/>
</dbReference>
<evidence type="ECO:0000256" key="2">
    <source>
        <dbReference type="SAM" id="SignalP"/>
    </source>
</evidence>
<dbReference type="InterPro" id="IPR036514">
    <property type="entry name" value="SGNH_hydro_sf"/>
</dbReference>
<dbReference type="InterPro" id="IPR008265">
    <property type="entry name" value="Lipase_GDSL_AS"/>
</dbReference>
<reference evidence="3 4" key="1">
    <citation type="submission" date="2024-04" db="EMBL/GenBank/DDBJ databases">
        <authorList>
            <person name="Fracassetti M."/>
        </authorList>
    </citation>
    <scope>NUCLEOTIDE SEQUENCE [LARGE SCALE GENOMIC DNA]</scope>
</reference>
<dbReference type="EMBL" id="OZ034813">
    <property type="protein sequence ID" value="CAL1355523.1"/>
    <property type="molecule type" value="Genomic_DNA"/>
</dbReference>
<dbReference type="PROSITE" id="PS01098">
    <property type="entry name" value="LIPASE_GDSL_SER"/>
    <property type="match status" value="1"/>
</dbReference>
<dbReference type="PANTHER" id="PTHR45642">
    <property type="entry name" value="GDSL ESTERASE/LIPASE EXL3"/>
    <property type="match status" value="1"/>
</dbReference>
<sequence>MPRTNCSTMFLVLTNLVLFLITSSPCFAQQTGNGSVVALFAFGDSILDTGNNNNLLSGSKCNYPPYGKDFPGGRATGRWGNGRVFSEVLAEAVGVKTFLPPYLDPALPTGELPTGVCFASGGSGLDTATSSATQSIPMREQLRYFQDYIGKLKGLVGEEKANSILANSLALISAGNNDMGIGRLASGRAVIGVDGYADLLMTFATDFVTQLYNLGVRKVAFMSAIPGGCTPAGRAATGGLGCAGPNPFDGASVYNTKLAGTMQALNSKLSGADIVYLDVYTPLLRISQNPLSYGFQNSMMGCCALLGPLCNIATQVTCPDRSKFVFWDSVHPTEAAYKAVIAQIQQKNGYKLF</sequence>
<dbReference type="InterPro" id="IPR035669">
    <property type="entry name" value="SGNH_plant_lipase-like"/>
</dbReference>
<dbReference type="GO" id="GO:0016298">
    <property type="term" value="F:lipase activity"/>
    <property type="evidence" value="ECO:0007669"/>
    <property type="project" value="InterPro"/>
</dbReference>
<evidence type="ECO:0000313" key="3">
    <source>
        <dbReference type="EMBL" id="CAL1355523.1"/>
    </source>
</evidence>
<dbReference type="InterPro" id="IPR050592">
    <property type="entry name" value="GDSL_lipolytic_enzyme"/>
</dbReference>
<dbReference type="PANTHER" id="PTHR45642:SF52">
    <property type="entry name" value="GDSL-LIKE LIPASE_ACYLHYDROLASE"/>
    <property type="match status" value="1"/>
</dbReference>
<feature type="chain" id="PRO_5043539260" evidence="2">
    <location>
        <begin position="29"/>
        <end position="353"/>
    </location>
</feature>
<dbReference type="InterPro" id="IPR001087">
    <property type="entry name" value="GDSL"/>
</dbReference>
<dbReference type="GO" id="GO:0006629">
    <property type="term" value="P:lipid metabolic process"/>
    <property type="evidence" value="ECO:0007669"/>
    <property type="project" value="InterPro"/>
</dbReference>
<accession>A0AAV2CI70</accession>
<dbReference type="SUPFAM" id="SSF52266">
    <property type="entry name" value="SGNH hydrolase"/>
    <property type="match status" value="1"/>
</dbReference>
<evidence type="ECO:0000313" key="4">
    <source>
        <dbReference type="Proteomes" id="UP001497516"/>
    </source>
</evidence>
<dbReference type="AlphaFoldDB" id="A0AAV2CI70"/>
<dbReference type="GO" id="GO:0005576">
    <property type="term" value="C:extracellular region"/>
    <property type="evidence" value="ECO:0007669"/>
    <property type="project" value="TreeGrafter"/>
</dbReference>
<protein>
    <submittedName>
        <fullName evidence="3">Uncharacterized protein</fullName>
    </submittedName>
</protein>
<gene>
    <name evidence="3" type="ORF">LTRI10_LOCUS3280</name>
</gene>
<comment type="similarity">
    <text evidence="1">Belongs to the 'GDSL' lipolytic enzyme family.</text>
</comment>